<comment type="caution">
    <text evidence="1">The sequence shown here is derived from an EMBL/GenBank/DDBJ whole genome shotgun (WGS) entry which is preliminary data.</text>
</comment>
<evidence type="ECO:0000313" key="1">
    <source>
        <dbReference type="EMBL" id="GFD43750.1"/>
    </source>
</evidence>
<name>A0A699WBZ1_TANCI</name>
<reference evidence="1" key="1">
    <citation type="journal article" date="2019" name="Sci. Rep.">
        <title>Draft genome of Tanacetum cinerariifolium, the natural source of mosquito coil.</title>
        <authorList>
            <person name="Yamashiro T."/>
            <person name="Shiraishi A."/>
            <person name="Satake H."/>
            <person name="Nakayama K."/>
        </authorList>
    </citation>
    <scope>NUCLEOTIDE SEQUENCE</scope>
</reference>
<accession>A0A699WBZ1</accession>
<dbReference type="EMBL" id="BKCJ011605153">
    <property type="protein sequence ID" value="GFD43750.1"/>
    <property type="molecule type" value="Genomic_DNA"/>
</dbReference>
<proteinExistence type="predicted"/>
<gene>
    <name evidence="1" type="ORF">Tci_915719</name>
</gene>
<feature type="non-terminal residue" evidence="1">
    <location>
        <position position="1"/>
    </location>
</feature>
<dbReference type="AlphaFoldDB" id="A0A699WBZ1"/>
<protein>
    <submittedName>
        <fullName evidence="1">Uncharacterized protein</fullName>
    </submittedName>
</protein>
<organism evidence="1">
    <name type="scientific">Tanacetum cinerariifolium</name>
    <name type="common">Dalmatian daisy</name>
    <name type="synonym">Chrysanthemum cinerariifolium</name>
    <dbReference type="NCBI Taxonomy" id="118510"/>
    <lineage>
        <taxon>Eukaryota</taxon>
        <taxon>Viridiplantae</taxon>
        <taxon>Streptophyta</taxon>
        <taxon>Embryophyta</taxon>
        <taxon>Tracheophyta</taxon>
        <taxon>Spermatophyta</taxon>
        <taxon>Magnoliopsida</taxon>
        <taxon>eudicotyledons</taxon>
        <taxon>Gunneridae</taxon>
        <taxon>Pentapetalae</taxon>
        <taxon>asterids</taxon>
        <taxon>campanulids</taxon>
        <taxon>Asterales</taxon>
        <taxon>Asteraceae</taxon>
        <taxon>Asteroideae</taxon>
        <taxon>Anthemideae</taxon>
        <taxon>Anthemidinae</taxon>
        <taxon>Tanacetum</taxon>
    </lineage>
</organism>
<sequence>HDPVMVVSLAGRTIQDAEMFEQLVDHRNLSHTPEVGFPPSDK</sequence>